<dbReference type="OMA" id="VTWQTTS"/>
<dbReference type="GO" id="GO:0043025">
    <property type="term" value="C:neuronal cell body"/>
    <property type="evidence" value="ECO:0007669"/>
    <property type="project" value="TreeGrafter"/>
</dbReference>
<dbReference type="PROSITE" id="PS50835">
    <property type="entry name" value="IG_LIKE"/>
    <property type="match status" value="1"/>
</dbReference>
<dbReference type="InterPro" id="IPR047164">
    <property type="entry name" value="OX2G-like"/>
</dbReference>
<reference evidence="10" key="1">
    <citation type="submission" date="2025-08" db="UniProtKB">
        <authorList>
            <consortium name="Ensembl"/>
        </authorList>
    </citation>
    <scope>IDENTIFICATION</scope>
</reference>
<evidence type="ECO:0000256" key="2">
    <source>
        <dbReference type="ARBA" id="ARBA00022692"/>
    </source>
</evidence>
<protein>
    <recommendedName>
        <fullName evidence="9">Ig-like domain-containing protein</fullName>
    </recommendedName>
</protein>
<dbReference type="PANTHER" id="PTHR46841">
    <property type="entry name" value="OX-2 MEMBRANE GLYCOPROTEIN"/>
    <property type="match status" value="1"/>
</dbReference>
<evidence type="ECO:0000259" key="9">
    <source>
        <dbReference type="PROSITE" id="PS50835"/>
    </source>
</evidence>
<comment type="subcellular location">
    <subcellularLocation>
        <location evidence="1">Membrane</location>
        <topology evidence="1">Single-pass membrane protein</topology>
    </subcellularLocation>
</comment>
<dbReference type="GO" id="GO:0030424">
    <property type="term" value="C:axon"/>
    <property type="evidence" value="ECO:0007669"/>
    <property type="project" value="TreeGrafter"/>
</dbReference>
<evidence type="ECO:0000256" key="7">
    <source>
        <dbReference type="ARBA" id="ARBA00023180"/>
    </source>
</evidence>
<keyword evidence="2" id="KW-0812">Transmembrane</keyword>
<keyword evidence="7" id="KW-0325">Glycoprotein</keyword>
<keyword evidence="6" id="KW-1015">Disulfide bond</keyword>
<dbReference type="GeneTree" id="ENSGT00530000063970"/>
<accession>A0A3Q2VMF7</accession>
<dbReference type="SUPFAM" id="SSF48726">
    <property type="entry name" value="Immunoglobulin"/>
    <property type="match status" value="1"/>
</dbReference>
<dbReference type="InterPro" id="IPR007110">
    <property type="entry name" value="Ig-like_dom"/>
</dbReference>
<keyword evidence="5" id="KW-0472">Membrane</keyword>
<organism evidence="10 11">
    <name type="scientific">Haplochromis burtoni</name>
    <name type="common">Burton's mouthbrooder</name>
    <name type="synonym">Chromis burtoni</name>
    <dbReference type="NCBI Taxonomy" id="8153"/>
    <lineage>
        <taxon>Eukaryota</taxon>
        <taxon>Metazoa</taxon>
        <taxon>Chordata</taxon>
        <taxon>Craniata</taxon>
        <taxon>Vertebrata</taxon>
        <taxon>Euteleostomi</taxon>
        <taxon>Actinopterygii</taxon>
        <taxon>Neopterygii</taxon>
        <taxon>Teleostei</taxon>
        <taxon>Neoteleostei</taxon>
        <taxon>Acanthomorphata</taxon>
        <taxon>Ovalentaria</taxon>
        <taxon>Cichlomorphae</taxon>
        <taxon>Cichliformes</taxon>
        <taxon>Cichlidae</taxon>
        <taxon>African cichlids</taxon>
        <taxon>Pseudocrenilabrinae</taxon>
        <taxon>Haplochromini</taxon>
        <taxon>Haplochromis</taxon>
    </lineage>
</organism>
<evidence type="ECO:0000313" key="10">
    <source>
        <dbReference type="Ensembl" id="ENSHBUP00000012785.1"/>
    </source>
</evidence>
<reference evidence="10" key="2">
    <citation type="submission" date="2025-09" db="UniProtKB">
        <authorList>
            <consortium name="Ensembl"/>
        </authorList>
    </citation>
    <scope>IDENTIFICATION</scope>
</reference>
<feature type="domain" description="Ig-like" evidence="9">
    <location>
        <begin position="26"/>
        <end position="115"/>
    </location>
</feature>
<evidence type="ECO:0000256" key="5">
    <source>
        <dbReference type="ARBA" id="ARBA00023136"/>
    </source>
</evidence>
<dbReference type="Proteomes" id="UP000264840">
    <property type="component" value="Unplaced"/>
</dbReference>
<evidence type="ECO:0000256" key="1">
    <source>
        <dbReference type="ARBA" id="ARBA00004167"/>
    </source>
</evidence>
<evidence type="ECO:0000256" key="3">
    <source>
        <dbReference type="ARBA" id="ARBA00022729"/>
    </source>
</evidence>
<evidence type="ECO:0000256" key="8">
    <source>
        <dbReference type="ARBA" id="ARBA00023319"/>
    </source>
</evidence>
<dbReference type="GO" id="GO:0034113">
    <property type="term" value="P:heterotypic cell-cell adhesion"/>
    <property type="evidence" value="ECO:0007669"/>
    <property type="project" value="TreeGrafter"/>
</dbReference>
<dbReference type="InterPro" id="IPR013783">
    <property type="entry name" value="Ig-like_fold"/>
</dbReference>
<name>A0A3Q2VMF7_HAPBU</name>
<dbReference type="Pfam" id="PF07686">
    <property type="entry name" value="V-set"/>
    <property type="match status" value="1"/>
</dbReference>
<keyword evidence="4" id="KW-1133">Transmembrane helix</keyword>
<dbReference type="InterPro" id="IPR013106">
    <property type="entry name" value="Ig_V-set"/>
</dbReference>
<evidence type="ECO:0000256" key="4">
    <source>
        <dbReference type="ARBA" id="ARBA00022989"/>
    </source>
</evidence>
<evidence type="ECO:0000313" key="11">
    <source>
        <dbReference type="Proteomes" id="UP000264840"/>
    </source>
</evidence>
<dbReference type="GO" id="GO:0016020">
    <property type="term" value="C:membrane"/>
    <property type="evidence" value="ECO:0007669"/>
    <property type="project" value="UniProtKB-SubCell"/>
</dbReference>
<dbReference type="Ensembl" id="ENSHBUT00000032693.1">
    <property type="protein sequence ID" value="ENSHBUP00000012785.1"/>
    <property type="gene ID" value="ENSHBUG00000014495.1"/>
</dbReference>
<proteinExistence type="predicted"/>
<dbReference type="AlphaFoldDB" id="A0A3Q2VMF7"/>
<dbReference type="GO" id="GO:0098632">
    <property type="term" value="F:cell-cell adhesion mediator activity"/>
    <property type="evidence" value="ECO:0007669"/>
    <property type="project" value="InterPro"/>
</dbReference>
<evidence type="ECO:0000256" key="6">
    <source>
        <dbReference type="ARBA" id="ARBA00023157"/>
    </source>
</evidence>
<dbReference type="InterPro" id="IPR036179">
    <property type="entry name" value="Ig-like_dom_sf"/>
</dbReference>
<dbReference type="Gene3D" id="2.60.40.10">
    <property type="entry name" value="Immunoglobulins"/>
    <property type="match status" value="1"/>
</dbReference>
<keyword evidence="11" id="KW-1185">Reference proteome</keyword>
<dbReference type="GO" id="GO:0150079">
    <property type="term" value="P:negative regulation of neuroinflammatory response"/>
    <property type="evidence" value="ECO:0007669"/>
    <property type="project" value="TreeGrafter"/>
</dbReference>
<dbReference type="GO" id="GO:0009986">
    <property type="term" value="C:cell surface"/>
    <property type="evidence" value="ECO:0007669"/>
    <property type="project" value="TreeGrafter"/>
</dbReference>
<keyword evidence="8" id="KW-0393">Immunoglobulin domain</keyword>
<dbReference type="PANTHER" id="PTHR46841:SF7">
    <property type="entry name" value="IG-LIKE DOMAIN-CONTAINING PROTEIN"/>
    <property type="match status" value="1"/>
</dbReference>
<keyword evidence="3" id="KW-0732">Signal</keyword>
<sequence length="156" mass="18113">MLNLKKLHRSLRHKYCHNGMHSTILPAQIRIPLTDESQLEIHLDCQLLEPKDVVQVTWQTTSNNVETNVATYSKQFGQRVNDGFKDKFEFKHTGLQNCSIVIKNLTEQDERCYRCLFNTYPEGAFIGRPCLQLYGENLNLPFPTISDSDDRLELKL</sequence>